<keyword evidence="2" id="KW-1185">Reference proteome</keyword>
<dbReference type="OrthoDB" id="572063at2"/>
<dbReference type="EMBL" id="CZCS02000009">
    <property type="protein sequence ID" value="VXD12607.1"/>
    <property type="molecule type" value="Genomic_DNA"/>
</dbReference>
<dbReference type="AlphaFoldDB" id="A0A7Z9BK68"/>
<gene>
    <name evidence="1" type="ORF">PL9631_1060123</name>
</gene>
<sequence>MSRPIRIGLIAEGEAELGDSIPYIKPEDGGKIIEKDKEGALHTLIRRELKSAGLPDCDFVDFVQRHPLSNESRVCKRRTGYSILDLKYLAQVVISWKPEEVDLILIVVDADDKLSQRQKDLERALNRIRDNHLDVNDQSINDRSAGGLAIKNFEAWLLADIQTVSRILDVEIEQLENMEILDDIKNVLETAIAKSTYLSEVSSNQRPLQIRWKLGFEIDLDIIKTCCSTGYAPFTKGLTEAAKVVMDVLKTTNSSQSNEAETQF</sequence>
<evidence type="ECO:0000313" key="2">
    <source>
        <dbReference type="Proteomes" id="UP000182190"/>
    </source>
</evidence>
<protein>
    <submittedName>
        <fullName evidence="1">Uncharacterized protein</fullName>
    </submittedName>
</protein>
<reference evidence="1" key="1">
    <citation type="submission" date="2019-10" db="EMBL/GenBank/DDBJ databases">
        <authorList>
            <consortium name="Genoscope - CEA"/>
            <person name="William W."/>
        </authorList>
    </citation>
    <scope>NUCLEOTIDE SEQUENCE [LARGE SCALE GENOMIC DNA]</scope>
    <source>
        <strain evidence="1">BBR_PRJEB10994</strain>
    </source>
</reference>
<proteinExistence type="predicted"/>
<dbReference type="Proteomes" id="UP000182190">
    <property type="component" value="Unassembled WGS sequence"/>
</dbReference>
<name>A0A7Z9BK68_9CYAN</name>
<accession>A0A7Z9BK68</accession>
<comment type="caution">
    <text evidence="1">The sequence shown here is derived from an EMBL/GenBank/DDBJ whole genome shotgun (WGS) entry which is preliminary data.</text>
</comment>
<organism evidence="1 2">
    <name type="scientific">Planktothrix paucivesiculata PCC 9631</name>
    <dbReference type="NCBI Taxonomy" id="671071"/>
    <lineage>
        <taxon>Bacteria</taxon>
        <taxon>Bacillati</taxon>
        <taxon>Cyanobacteriota</taxon>
        <taxon>Cyanophyceae</taxon>
        <taxon>Oscillatoriophycideae</taxon>
        <taxon>Oscillatoriales</taxon>
        <taxon>Microcoleaceae</taxon>
        <taxon>Planktothrix</taxon>
    </lineage>
</organism>
<dbReference type="RefSeq" id="WP_083623857.1">
    <property type="nucleotide sequence ID" value="NZ_LR735026.1"/>
</dbReference>
<evidence type="ECO:0000313" key="1">
    <source>
        <dbReference type="EMBL" id="VXD12607.1"/>
    </source>
</evidence>